<evidence type="ECO:0000313" key="3">
    <source>
        <dbReference type="Proteomes" id="UP000076798"/>
    </source>
</evidence>
<dbReference type="Proteomes" id="UP000076798">
    <property type="component" value="Unassembled WGS sequence"/>
</dbReference>
<protein>
    <submittedName>
        <fullName evidence="2">Uncharacterized protein</fullName>
    </submittedName>
</protein>
<feature type="transmembrane region" description="Helical" evidence="1">
    <location>
        <begin position="48"/>
        <end position="74"/>
    </location>
</feature>
<keyword evidence="3" id="KW-1185">Reference proteome</keyword>
<keyword evidence="1" id="KW-1133">Transmembrane helix</keyword>
<evidence type="ECO:0000313" key="2">
    <source>
        <dbReference type="EMBL" id="KZT38757.1"/>
    </source>
</evidence>
<evidence type="ECO:0000256" key="1">
    <source>
        <dbReference type="SAM" id="Phobius"/>
    </source>
</evidence>
<name>A0A166DPH0_9AGAM</name>
<proteinExistence type="predicted"/>
<reference evidence="2 3" key="1">
    <citation type="journal article" date="2016" name="Mol. Biol. Evol.">
        <title>Comparative Genomics of Early-Diverging Mushroom-Forming Fungi Provides Insights into the Origins of Lignocellulose Decay Capabilities.</title>
        <authorList>
            <person name="Nagy L.G."/>
            <person name="Riley R."/>
            <person name="Tritt A."/>
            <person name="Adam C."/>
            <person name="Daum C."/>
            <person name="Floudas D."/>
            <person name="Sun H."/>
            <person name="Yadav J.S."/>
            <person name="Pangilinan J."/>
            <person name="Larsson K.H."/>
            <person name="Matsuura K."/>
            <person name="Barry K."/>
            <person name="Labutti K."/>
            <person name="Kuo R."/>
            <person name="Ohm R.A."/>
            <person name="Bhattacharya S.S."/>
            <person name="Shirouzu T."/>
            <person name="Yoshinaga Y."/>
            <person name="Martin F.M."/>
            <person name="Grigoriev I.V."/>
            <person name="Hibbett D.S."/>
        </authorList>
    </citation>
    <scope>NUCLEOTIDE SEQUENCE [LARGE SCALE GENOMIC DNA]</scope>
    <source>
        <strain evidence="2 3">HHB10207 ss-3</strain>
    </source>
</reference>
<organism evidence="2 3">
    <name type="scientific">Sistotremastrum suecicum HHB10207 ss-3</name>
    <dbReference type="NCBI Taxonomy" id="1314776"/>
    <lineage>
        <taxon>Eukaryota</taxon>
        <taxon>Fungi</taxon>
        <taxon>Dikarya</taxon>
        <taxon>Basidiomycota</taxon>
        <taxon>Agaricomycotina</taxon>
        <taxon>Agaricomycetes</taxon>
        <taxon>Sistotremastrales</taxon>
        <taxon>Sistotremastraceae</taxon>
        <taxon>Sistotremastrum</taxon>
    </lineage>
</organism>
<keyword evidence="1" id="KW-0812">Transmembrane</keyword>
<dbReference type="AlphaFoldDB" id="A0A166DPH0"/>
<sequence length="144" mass="15436">MRSDCRADLTFAFVTDHDITQYLSLRHSTILLVGAGSPSLSFTSHSPIIIQMHIFCSTTIFLLLASFTTISGILANPFPLDPTSAPSPYAIPEIPSSNPTPALGATNNHAGPLSISPHAIVKSDGTRGSFYTDWTDWLGGFDNN</sequence>
<dbReference type="EMBL" id="KV428057">
    <property type="protein sequence ID" value="KZT38757.1"/>
    <property type="molecule type" value="Genomic_DNA"/>
</dbReference>
<gene>
    <name evidence="2" type="ORF">SISSUDRAFT_1061689</name>
</gene>
<accession>A0A166DPH0</accession>
<keyword evidence="1" id="KW-0472">Membrane</keyword>